<keyword evidence="4" id="KW-1185">Reference proteome</keyword>
<dbReference type="RefSeq" id="WP_151692848.1">
    <property type="nucleotide sequence ID" value="NZ_BMGX01000002.1"/>
</dbReference>
<dbReference type="AlphaFoldDB" id="A0A6L3ZLW8"/>
<keyword evidence="2" id="KW-0732">Signal</keyword>
<feature type="signal peptide" evidence="2">
    <location>
        <begin position="1"/>
        <end position="26"/>
    </location>
</feature>
<proteinExistence type="predicted"/>
<evidence type="ECO:0000256" key="2">
    <source>
        <dbReference type="SAM" id="SignalP"/>
    </source>
</evidence>
<feature type="compositionally biased region" description="Basic and acidic residues" evidence="1">
    <location>
        <begin position="43"/>
        <end position="55"/>
    </location>
</feature>
<dbReference type="Proteomes" id="UP000484164">
    <property type="component" value="Unassembled WGS sequence"/>
</dbReference>
<sequence length="102" mass="11436">MKNAFVPVLMSVFLSALISCSPSDSAPLEKTTSEEVFEMEEVPMEKEEKEEKEMPVVDSVSEVVGDEITTPAEPAEMDSLRRKILDRLLQEKTMNRGLDTSK</sequence>
<evidence type="ECO:0000313" key="3">
    <source>
        <dbReference type="EMBL" id="KAB2818160.1"/>
    </source>
</evidence>
<feature type="chain" id="PRO_5026659698" evidence="2">
    <location>
        <begin position="27"/>
        <end position="102"/>
    </location>
</feature>
<protein>
    <submittedName>
        <fullName evidence="3">Uncharacterized protein</fullName>
    </submittedName>
</protein>
<reference evidence="3 4" key="1">
    <citation type="submission" date="2019-10" db="EMBL/GenBank/DDBJ databases">
        <title>Genome sequence of Phaeocystidibacter marisrubri JCM30614 (type strain).</title>
        <authorList>
            <person name="Bowman J.P."/>
        </authorList>
    </citation>
    <scope>NUCLEOTIDE SEQUENCE [LARGE SCALE GENOMIC DNA]</scope>
    <source>
        <strain evidence="3 4">JCM 30614</strain>
    </source>
</reference>
<evidence type="ECO:0000313" key="4">
    <source>
        <dbReference type="Proteomes" id="UP000484164"/>
    </source>
</evidence>
<accession>A0A6L3ZLW8</accession>
<organism evidence="3 4">
    <name type="scientific">Phaeocystidibacter marisrubri</name>
    <dbReference type="NCBI Taxonomy" id="1577780"/>
    <lineage>
        <taxon>Bacteria</taxon>
        <taxon>Pseudomonadati</taxon>
        <taxon>Bacteroidota</taxon>
        <taxon>Flavobacteriia</taxon>
        <taxon>Flavobacteriales</taxon>
        <taxon>Phaeocystidibacteraceae</taxon>
        <taxon>Phaeocystidibacter</taxon>
    </lineage>
</organism>
<feature type="region of interest" description="Disordered" evidence="1">
    <location>
        <begin position="23"/>
        <end position="77"/>
    </location>
</feature>
<feature type="compositionally biased region" description="Low complexity" evidence="1">
    <location>
        <begin position="56"/>
        <end position="67"/>
    </location>
</feature>
<comment type="caution">
    <text evidence="3">The sequence shown here is derived from an EMBL/GenBank/DDBJ whole genome shotgun (WGS) entry which is preliminary data.</text>
</comment>
<gene>
    <name evidence="3" type="ORF">F8C82_07085</name>
</gene>
<evidence type="ECO:0000256" key="1">
    <source>
        <dbReference type="SAM" id="MobiDB-lite"/>
    </source>
</evidence>
<dbReference type="PROSITE" id="PS51257">
    <property type="entry name" value="PROKAR_LIPOPROTEIN"/>
    <property type="match status" value="1"/>
</dbReference>
<dbReference type="EMBL" id="WBVQ01000001">
    <property type="protein sequence ID" value="KAB2818160.1"/>
    <property type="molecule type" value="Genomic_DNA"/>
</dbReference>
<name>A0A6L3ZLW8_9FLAO</name>